<evidence type="ECO:0000313" key="2">
    <source>
        <dbReference type="EMBL" id="EMO43001.1"/>
    </source>
</evidence>
<feature type="compositionally biased region" description="Basic residues" evidence="1">
    <location>
        <begin position="34"/>
        <end position="44"/>
    </location>
</feature>
<feature type="compositionally biased region" description="Polar residues" evidence="1">
    <location>
        <begin position="8"/>
        <end position="18"/>
    </location>
</feature>
<evidence type="ECO:0000313" key="3">
    <source>
        <dbReference type="Proteomes" id="UP000012153"/>
    </source>
</evidence>
<feature type="region of interest" description="Disordered" evidence="1">
    <location>
        <begin position="1"/>
        <end position="44"/>
    </location>
</feature>
<evidence type="ECO:0000256" key="1">
    <source>
        <dbReference type="SAM" id="MobiDB-lite"/>
    </source>
</evidence>
<dbReference type="Proteomes" id="UP000012153">
    <property type="component" value="Unassembled WGS sequence"/>
</dbReference>
<proteinExistence type="predicted"/>
<comment type="caution">
    <text evidence="2">The sequence shown here is derived from an EMBL/GenBank/DDBJ whole genome shotgun (WGS) entry which is preliminary data.</text>
</comment>
<feature type="compositionally biased region" description="Basic and acidic residues" evidence="1">
    <location>
        <begin position="19"/>
        <end position="29"/>
    </location>
</feature>
<gene>
    <name evidence="2" type="ORF">LEP1GSC186_2531</name>
</gene>
<accession>M6UJP6</accession>
<dbReference type="EMBL" id="AHOP02000001">
    <property type="protein sequence ID" value="EMO43001.1"/>
    <property type="molecule type" value="Genomic_DNA"/>
</dbReference>
<reference evidence="2 3" key="1">
    <citation type="submission" date="2013-01" db="EMBL/GenBank/DDBJ databases">
        <authorList>
            <person name="Harkins D.M."/>
            <person name="Durkin A.S."/>
            <person name="Brinkac L.M."/>
            <person name="Haft D.H."/>
            <person name="Selengut J.D."/>
            <person name="Sanka R."/>
            <person name="DePew J."/>
            <person name="Purushe J."/>
            <person name="Matthias M.A."/>
            <person name="Vinetz J.M."/>
            <person name="Sutton G.G."/>
            <person name="Nierman W.C."/>
            <person name="Fouts D.E."/>
        </authorList>
    </citation>
    <scope>NUCLEOTIDE SEQUENCE [LARGE SCALE GENOMIC DNA]</scope>
    <source>
        <strain evidence="2 3">ZUN142</strain>
    </source>
</reference>
<dbReference type="AlphaFoldDB" id="M6UJP6"/>
<sequence length="44" mass="4970">MALGKLSVSLSMDRSTGYKSKDHHPEDVQVHLSNKSRKKRTRCG</sequence>
<protein>
    <submittedName>
        <fullName evidence="2">Uncharacterized protein</fullName>
    </submittedName>
</protein>
<name>M6UJP6_9LEPT</name>
<organism evidence="2 3">
    <name type="scientific">Leptospira noguchii serovar Autumnalis str. ZUN142</name>
    <dbReference type="NCBI Taxonomy" id="1085540"/>
    <lineage>
        <taxon>Bacteria</taxon>
        <taxon>Pseudomonadati</taxon>
        <taxon>Spirochaetota</taxon>
        <taxon>Spirochaetia</taxon>
        <taxon>Leptospirales</taxon>
        <taxon>Leptospiraceae</taxon>
        <taxon>Leptospira</taxon>
    </lineage>
</organism>